<feature type="domain" description="SnoaL-like" evidence="1">
    <location>
        <begin position="18"/>
        <end position="120"/>
    </location>
</feature>
<dbReference type="Gene3D" id="3.10.450.50">
    <property type="match status" value="1"/>
</dbReference>
<evidence type="ECO:0000313" key="2">
    <source>
        <dbReference type="EMBL" id="RWU18831.1"/>
    </source>
</evidence>
<protein>
    <submittedName>
        <fullName evidence="2">3-ketosteroid 5-isomerase</fullName>
    </submittedName>
</protein>
<sequence length="134" mass="14576">MSKPVVVPDAAHIRSVFERYADLMCAGDADAIVALYAPDASVEDPVGSPVLSGHEAIHNFYQAGFDEMGGRILMHLEGAVRIAGHEAAAAFIATCDKYEKPFVVQTLDHMCFDDKGLITSMRAFWGETNTTRDL</sequence>
<dbReference type="InterPro" id="IPR032710">
    <property type="entry name" value="NTF2-like_dom_sf"/>
</dbReference>
<dbReference type="SUPFAM" id="SSF54427">
    <property type="entry name" value="NTF2-like"/>
    <property type="match status" value="1"/>
</dbReference>
<dbReference type="GO" id="GO:0016853">
    <property type="term" value="F:isomerase activity"/>
    <property type="evidence" value="ECO:0007669"/>
    <property type="project" value="UniProtKB-KW"/>
</dbReference>
<dbReference type="InterPro" id="IPR037401">
    <property type="entry name" value="SnoaL-like"/>
</dbReference>
<evidence type="ECO:0000313" key="3">
    <source>
        <dbReference type="Proteomes" id="UP000288983"/>
    </source>
</evidence>
<comment type="caution">
    <text evidence="2">The sequence shown here is derived from an EMBL/GenBank/DDBJ whole genome shotgun (WGS) entry which is preliminary data.</text>
</comment>
<dbReference type="EMBL" id="QJRG01000048">
    <property type="protein sequence ID" value="RWU18831.1"/>
    <property type="molecule type" value="Genomic_DNA"/>
</dbReference>
<dbReference type="Pfam" id="PF12680">
    <property type="entry name" value="SnoaL_2"/>
    <property type="match status" value="1"/>
</dbReference>
<dbReference type="RefSeq" id="WP_128325315.1">
    <property type="nucleotide sequence ID" value="NZ_QJRG01000048.1"/>
</dbReference>
<proteinExistence type="predicted"/>
<name>A0A443ZIW4_9PSED</name>
<dbReference type="Proteomes" id="UP000288983">
    <property type="component" value="Unassembled WGS sequence"/>
</dbReference>
<gene>
    <name evidence="2" type="ORF">DM813_21130</name>
</gene>
<organism evidence="2 3">
    <name type="scientific">Pseudomonas alkylphenolica</name>
    <dbReference type="NCBI Taxonomy" id="237609"/>
    <lineage>
        <taxon>Bacteria</taxon>
        <taxon>Pseudomonadati</taxon>
        <taxon>Pseudomonadota</taxon>
        <taxon>Gammaproteobacteria</taxon>
        <taxon>Pseudomonadales</taxon>
        <taxon>Pseudomonadaceae</taxon>
        <taxon>Pseudomonas</taxon>
    </lineage>
</organism>
<dbReference type="AlphaFoldDB" id="A0A443ZIW4"/>
<accession>A0A443ZIW4</accession>
<reference evidence="2 3" key="1">
    <citation type="submission" date="2018-06" db="EMBL/GenBank/DDBJ databases">
        <title>Bacteria isolated from soil of Wuhan.</title>
        <authorList>
            <person name="Wei X."/>
            <person name="Chunhua H."/>
        </authorList>
    </citation>
    <scope>NUCLEOTIDE SEQUENCE [LARGE SCALE GENOMIC DNA]</scope>
    <source>
        <strain evidence="3">xwS2</strain>
    </source>
</reference>
<dbReference type="OrthoDB" id="459617at2"/>
<keyword evidence="2" id="KW-0413">Isomerase</keyword>
<evidence type="ECO:0000259" key="1">
    <source>
        <dbReference type="Pfam" id="PF12680"/>
    </source>
</evidence>